<evidence type="ECO:0000313" key="3">
    <source>
        <dbReference type="Proteomes" id="UP000298030"/>
    </source>
</evidence>
<dbReference type="AlphaFoldDB" id="A0A4Y7TX84"/>
<name>A0A4Y7TX84_COPMI</name>
<sequence length="602" mass="68096">MLPRGSLEENMGYRHPFMFGTVYLGGIGDNPRTLVDLAMSLFSAHLRRKPGWWAVYRDPRVRQEWYDDALDRRWDVRGPSSMFKTQLTPKQINYVLDELEGYATLKDENNGCEVSCFERIWESHTLISPSFATSILSELHKLKNDFPQWGGHNQNTEHTIIDPLLHCLVYNRTLVRASFSRPARPLPPPTSGVTDVYTVSNKFSWIPSDILVSPTGGCEFKSYINNINPETHRPLYRLLSTLLTSSLPLFEHILTDLHRNNPLGLRIYGSCRYTVWEEPEEPEHSDDEEGWARYEKEMRQWSMNRPLQLPDVPSGGYMRGSVEARRHAVTLKGRQLQVFVRVSQIHLIPGGPEYSGTDWHVEGMRSERIVAGVHHFVQCENITTPSLHFRMAVSYPRQFIAGDTGATLRTWGLNDGDGCQQYVGSVPISPPALPLDFSTSTDAHSPTSSPRFTTIAFPNIYQSQLTPFRLADVTKDGRLTVVSFLLVDPDIRPLVSTSNVPPQQSTWVRDAVYDALMSKLPGELVEAVWSEVVNAKEDAAGAESVKMGSGAGKAEGGWVMTQEEAEAYRREYVGVLERFTQASNNYHFCIPFDVWNSPEMVL</sequence>
<dbReference type="EMBL" id="QPFP01000002">
    <property type="protein sequence ID" value="TEB38780.1"/>
    <property type="molecule type" value="Genomic_DNA"/>
</dbReference>
<keyword evidence="3" id="KW-1185">Reference proteome</keyword>
<proteinExistence type="predicted"/>
<protein>
    <recommendedName>
        <fullName evidence="1">DUF4246 domain-containing protein</fullName>
    </recommendedName>
</protein>
<organism evidence="2 3">
    <name type="scientific">Coprinellus micaceus</name>
    <name type="common">Glistening ink-cap mushroom</name>
    <name type="synonym">Coprinus micaceus</name>
    <dbReference type="NCBI Taxonomy" id="71717"/>
    <lineage>
        <taxon>Eukaryota</taxon>
        <taxon>Fungi</taxon>
        <taxon>Dikarya</taxon>
        <taxon>Basidiomycota</taxon>
        <taxon>Agaricomycotina</taxon>
        <taxon>Agaricomycetes</taxon>
        <taxon>Agaricomycetidae</taxon>
        <taxon>Agaricales</taxon>
        <taxon>Agaricineae</taxon>
        <taxon>Psathyrellaceae</taxon>
        <taxon>Coprinellus</taxon>
    </lineage>
</organism>
<feature type="domain" description="DUF4246" evidence="1">
    <location>
        <begin position="90"/>
        <end position="510"/>
    </location>
</feature>
<dbReference type="InterPro" id="IPR049192">
    <property type="entry name" value="DUF4246_C"/>
</dbReference>
<gene>
    <name evidence="2" type="ORF">FA13DRAFT_1785070</name>
</gene>
<dbReference type="Pfam" id="PF14033">
    <property type="entry name" value="DUF4246"/>
    <property type="match status" value="1"/>
</dbReference>
<evidence type="ECO:0000259" key="1">
    <source>
        <dbReference type="Pfam" id="PF14033"/>
    </source>
</evidence>
<accession>A0A4Y7TX84</accession>
<dbReference type="InterPro" id="IPR025340">
    <property type="entry name" value="DUF4246"/>
</dbReference>
<dbReference type="PANTHER" id="PTHR33119">
    <property type="entry name" value="IFI3P"/>
    <property type="match status" value="1"/>
</dbReference>
<dbReference type="PANTHER" id="PTHR33119:SF1">
    <property type="entry name" value="FE2OG DIOXYGENASE DOMAIN-CONTAINING PROTEIN"/>
    <property type="match status" value="1"/>
</dbReference>
<reference evidence="2 3" key="1">
    <citation type="journal article" date="2019" name="Nat. Ecol. Evol.">
        <title>Megaphylogeny resolves global patterns of mushroom evolution.</title>
        <authorList>
            <person name="Varga T."/>
            <person name="Krizsan K."/>
            <person name="Foldi C."/>
            <person name="Dima B."/>
            <person name="Sanchez-Garcia M."/>
            <person name="Sanchez-Ramirez S."/>
            <person name="Szollosi G.J."/>
            <person name="Szarkandi J.G."/>
            <person name="Papp V."/>
            <person name="Albert L."/>
            <person name="Andreopoulos W."/>
            <person name="Angelini C."/>
            <person name="Antonin V."/>
            <person name="Barry K.W."/>
            <person name="Bougher N.L."/>
            <person name="Buchanan P."/>
            <person name="Buyck B."/>
            <person name="Bense V."/>
            <person name="Catcheside P."/>
            <person name="Chovatia M."/>
            <person name="Cooper J."/>
            <person name="Damon W."/>
            <person name="Desjardin D."/>
            <person name="Finy P."/>
            <person name="Geml J."/>
            <person name="Haridas S."/>
            <person name="Hughes K."/>
            <person name="Justo A."/>
            <person name="Karasinski D."/>
            <person name="Kautmanova I."/>
            <person name="Kiss B."/>
            <person name="Kocsube S."/>
            <person name="Kotiranta H."/>
            <person name="LaButti K.M."/>
            <person name="Lechner B.E."/>
            <person name="Liimatainen K."/>
            <person name="Lipzen A."/>
            <person name="Lukacs Z."/>
            <person name="Mihaltcheva S."/>
            <person name="Morgado L.N."/>
            <person name="Niskanen T."/>
            <person name="Noordeloos M.E."/>
            <person name="Ohm R.A."/>
            <person name="Ortiz-Santana B."/>
            <person name="Ovrebo C."/>
            <person name="Racz N."/>
            <person name="Riley R."/>
            <person name="Savchenko A."/>
            <person name="Shiryaev A."/>
            <person name="Soop K."/>
            <person name="Spirin V."/>
            <person name="Szebenyi C."/>
            <person name="Tomsovsky M."/>
            <person name="Tulloss R.E."/>
            <person name="Uehling J."/>
            <person name="Grigoriev I.V."/>
            <person name="Vagvolgyi C."/>
            <person name="Papp T."/>
            <person name="Martin F.M."/>
            <person name="Miettinen O."/>
            <person name="Hibbett D.S."/>
            <person name="Nagy L.G."/>
        </authorList>
    </citation>
    <scope>NUCLEOTIDE SEQUENCE [LARGE SCALE GENOMIC DNA]</scope>
    <source>
        <strain evidence="2 3">FP101781</strain>
    </source>
</reference>
<evidence type="ECO:0000313" key="2">
    <source>
        <dbReference type="EMBL" id="TEB38780.1"/>
    </source>
</evidence>
<dbReference type="OrthoDB" id="415532at2759"/>
<dbReference type="Proteomes" id="UP000298030">
    <property type="component" value="Unassembled WGS sequence"/>
</dbReference>
<comment type="caution">
    <text evidence="2">The sequence shown here is derived from an EMBL/GenBank/DDBJ whole genome shotgun (WGS) entry which is preliminary data.</text>
</comment>
<dbReference type="STRING" id="71717.A0A4Y7TX84"/>